<comment type="caution">
    <text evidence="2">The sequence shown here is derived from an EMBL/GenBank/DDBJ whole genome shotgun (WGS) entry which is preliminary data.</text>
</comment>
<dbReference type="RefSeq" id="WP_165102383.1">
    <property type="nucleotide sequence ID" value="NZ_JAAKGU010000012.1"/>
</dbReference>
<accession>A0A6M1PR85</accession>
<proteinExistence type="predicted"/>
<evidence type="ECO:0000313" key="2">
    <source>
        <dbReference type="EMBL" id="NGM84884.1"/>
    </source>
</evidence>
<organism evidence="2 3">
    <name type="scientific">Paenibacillus apii</name>
    <dbReference type="NCBI Taxonomy" id="1850370"/>
    <lineage>
        <taxon>Bacteria</taxon>
        <taxon>Bacillati</taxon>
        <taxon>Bacillota</taxon>
        <taxon>Bacilli</taxon>
        <taxon>Bacillales</taxon>
        <taxon>Paenibacillaceae</taxon>
        <taxon>Paenibacillus</taxon>
    </lineage>
</organism>
<dbReference type="AlphaFoldDB" id="A0A6M1PR85"/>
<dbReference type="Proteomes" id="UP000480151">
    <property type="component" value="Unassembled WGS sequence"/>
</dbReference>
<sequence>MRPRSLDTASCTDRAAGRAGLSSGPLSTTLSPRDTRKRTGTKGQFFGNGDQGKGLERVESGGMQIISIRMDYMISPYPIGIIDPKVESSKLMLKSIRVGQVGHLPGRTLFRTGVTFEHWAFVYIASGRDESMISVPCRAAAGTSIISTLRAAG</sequence>
<reference evidence="2 3" key="1">
    <citation type="submission" date="2020-02" db="EMBL/GenBank/DDBJ databases">
        <authorList>
            <person name="Gao J."/>
            <person name="Sun J."/>
        </authorList>
    </citation>
    <scope>NUCLEOTIDE SEQUENCE [LARGE SCALE GENOMIC DNA]</scope>
    <source>
        <strain evidence="2 3">7124</strain>
    </source>
</reference>
<protein>
    <submittedName>
        <fullName evidence="2">Uncharacterized protein</fullName>
    </submittedName>
</protein>
<name>A0A6M1PR85_9BACL</name>
<evidence type="ECO:0000256" key="1">
    <source>
        <dbReference type="SAM" id="MobiDB-lite"/>
    </source>
</evidence>
<keyword evidence="3" id="KW-1185">Reference proteome</keyword>
<feature type="region of interest" description="Disordered" evidence="1">
    <location>
        <begin position="1"/>
        <end position="56"/>
    </location>
</feature>
<gene>
    <name evidence="2" type="ORF">G5B47_21000</name>
</gene>
<feature type="compositionally biased region" description="Low complexity" evidence="1">
    <location>
        <begin position="20"/>
        <end position="32"/>
    </location>
</feature>
<dbReference type="EMBL" id="JAAKGU010000012">
    <property type="protein sequence ID" value="NGM84884.1"/>
    <property type="molecule type" value="Genomic_DNA"/>
</dbReference>
<evidence type="ECO:0000313" key="3">
    <source>
        <dbReference type="Proteomes" id="UP000480151"/>
    </source>
</evidence>